<dbReference type="PANTHER" id="PTHR32039">
    <property type="entry name" value="MAGNESIUM-CHELATASE SUBUNIT CHLI"/>
    <property type="match status" value="1"/>
</dbReference>
<dbReference type="PANTHER" id="PTHR32039:SF7">
    <property type="entry name" value="COMPETENCE PROTEIN COMM"/>
    <property type="match status" value="1"/>
</dbReference>
<dbReference type="InterPro" id="IPR014721">
    <property type="entry name" value="Ribsml_uS5_D2-typ_fold_subgr"/>
</dbReference>
<comment type="similarity">
    <text evidence="1">Belongs to the Mg-chelatase subunits D/I family. ComM subfamily.</text>
</comment>
<dbReference type="AlphaFoldDB" id="A0A2H0V7X8"/>
<dbReference type="InterPro" id="IPR020568">
    <property type="entry name" value="Ribosomal_Su5_D2-typ_SF"/>
</dbReference>
<dbReference type="Pfam" id="PF13335">
    <property type="entry name" value="Mg_chelatase_C"/>
    <property type="match status" value="1"/>
</dbReference>
<comment type="caution">
    <text evidence="3">The sequence shown here is derived from an EMBL/GenBank/DDBJ whole genome shotgun (WGS) entry which is preliminary data.</text>
</comment>
<evidence type="ECO:0000313" key="3">
    <source>
        <dbReference type="EMBL" id="PIR94450.1"/>
    </source>
</evidence>
<protein>
    <submittedName>
        <fullName evidence="3">Magnesium chelatase</fullName>
    </submittedName>
</protein>
<evidence type="ECO:0000256" key="1">
    <source>
        <dbReference type="ARBA" id="ARBA00006354"/>
    </source>
</evidence>
<dbReference type="InterPro" id="IPR045006">
    <property type="entry name" value="CHLI-like"/>
</dbReference>
<dbReference type="Proteomes" id="UP000229901">
    <property type="component" value="Unassembled WGS sequence"/>
</dbReference>
<dbReference type="InterPro" id="IPR004482">
    <property type="entry name" value="Mg_chelat-rel"/>
</dbReference>
<dbReference type="Gene3D" id="3.40.50.300">
    <property type="entry name" value="P-loop containing nucleotide triphosphate hydrolases"/>
    <property type="match status" value="1"/>
</dbReference>
<dbReference type="SUPFAM" id="SSF54211">
    <property type="entry name" value="Ribosomal protein S5 domain 2-like"/>
    <property type="match status" value="1"/>
</dbReference>
<feature type="domain" description="AAA+ ATPase" evidence="2">
    <location>
        <begin position="210"/>
        <end position="393"/>
    </location>
</feature>
<dbReference type="InterPro" id="IPR027417">
    <property type="entry name" value="P-loop_NTPase"/>
</dbReference>
<dbReference type="EMBL" id="PFAP01000005">
    <property type="protein sequence ID" value="PIR94450.1"/>
    <property type="molecule type" value="Genomic_DNA"/>
</dbReference>
<dbReference type="NCBIfam" id="TIGR00368">
    <property type="entry name" value="YifB family Mg chelatase-like AAA ATPase"/>
    <property type="match status" value="1"/>
</dbReference>
<dbReference type="GO" id="GO:0005524">
    <property type="term" value="F:ATP binding"/>
    <property type="evidence" value="ECO:0007669"/>
    <property type="project" value="InterPro"/>
</dbReference>
<evidence type="ECO:0000259" key="2">
    <source>
        <dbReference type="SMART" id="SM00382"/>
    </source>
</evidence>
<dbReference type="InterPro" id="IPR025158">
    <property type="entry name" value="Mg_chelat-rel_C"/>
</dbReference>
<gene>
    <name evidence="3" type="ORF">COT97_01180</name>
</gene>
<evidence type="ECO:0000313" key="4">
    <source>
        <dbReference type="Proteomes" id="UP000229901"/>
    </source>
</evidence>
<dbReference type="Gene3D" id="3.30.230.10">
    <property type="match status" value="1"/>
</dbReference>
<dbReference type="SUPFAM" id="SSF52540">
    <property type="entry name" value="P-loop containing nucleoside triphosphate hydrolases"/>
    <property type="match status" value="1"/>
</dbReference>
<proteinExistence type="inferred from homology"/>
<dbReference type="PRINTS" id="PR00830">
    <property type="entry name" value="ENDOLAPTASE"/>
</dbReference>
<accession>A0A2H0V7X8</accession>
<dbReference type="InterPro" id="IPR000523">
    <property type="entry name" value="Mg_chelatse_chII-like_cat_dom"/>
</dbReference>
<dbReference type="InterPro" id="IPR003593">
    <property type="entry name" value="AAA+_ATPase"/>
</dbReference>
<organism evidence="3 4">
    <name type="scientific">Candidatus Falkowbacteria bacterium CG10_big_fil_rev_8_21_14_0_10_39_11</name>
    <dbReference type="NCBI Taxonomy" id="1974565"/>
    <lineage>
        <taxon>Bacteria</taxon>
        <taxon>Candidatus Falkowiibacteriota</taxon>
    </lineage>
</organism>
<sequence>MIHKVFSVTHRGLDGHLVEIEAGISYEMPNFIIVGLPDAAVQEAKERVKHALINSGFAFPKRRITINLAPADIKKEGPAFDLALALSILMCSNQMSVDLSKSLFVGELALDGSLRPTKGILPAAIFAKKHGFGNIFVPPHNQDEAALVSGIKVIPVPDLKSVVNHLNQISIINETLRTKVGQQKQEYDSDMKYVKGQDQAKRALEIAASGAHNILMSGPPGSGKTLLARTLPTILPELSDEEILEVTKIYSIAGLLSREQPVIKIRPFRAPHHSSSGVALVGGGTNPKPGEISLAHRGILFLDELPEFPRSALEHLRQPLEDGIIAISRAQGTFQYPARFILVASQNPCPCGYATDPERECTCSMNQRIQYKKKISGPLLDRIDLHMEVPRVPIEKIQTDEEAESSATIRDRVKIAHDIQHKRFEGLNINYNSEMRPQDLNRFCELNHDTRKLLKQAAEKMHLTTRSYYRIIKLARTIADLEQNQNIETKHIAEALQYRQQS</sequence>
<reference evidence="4" key="1">
    <citation type="submission" date="2017-09" db="EMBL/GenBank/DDBJ databases">
        <title>Depth-based differentiation of microbial function through sediment-hosted aquifers and enrichment of novel symbionts in the deep terrestrial subsurface.</title>
        <authorList>
            <person name="Probst A.J."/>
            <person name="Ladd B."/>
            <person name="Jarett J.K."/>
            <person name="Geller-Mcgrath D.E."/>
            <person name="Sieber C.M.K."/>
            <person name="Emerson J.B."/>
            <person name="Anantharaman K."/>
            <person name="Thomas B.C."/>
            <person name="Malmstrom R."/>
            <person name="Stieglmeier M."/>
            <person name="Klingl A."/>
            <person name="Woyke T."/>
            <person name="Ryan C.M."/>
            <person name="Banfield J.F."/>
        </authorList>
    </citation>
    <scope>NUCLEOTIDE SEQUENCE [LARGE SCALE GENOMIC DNA]</scope>
</reference>
<dbReference type="SMART" id="SM00382">
    <property type="entry name" value="AAA"/>
    <property type="match status" value="1"/>
</dbReference>
<name>A0A2H0V7X8_9BACT</name>
<dbReference type="Pfam" id="PF01078">
    <property type="entry name" value="Mg_chelatase"/>
    <property type="match status" value="1"/>
</dbReference>
<dbReference type="Pfam" id="PF13541">
    <property type="entry name" value="ChlI"/>
    <property type="match status" value="1"/>
</dbReference>